<dbReference type="GO" id="GO:0005886">
    <property type="term" value="C:plasma membrane"/>
    <property type="evidence" value="ECO:0007669"/>
    <property type="project" value="TreeGrafter"/>
</dbReference>
<protein>
    <recommendedName>
        <fullName evidence="5">MFS transporter</fullName>
    </recommendedName>
</protein>
<comment type="caution">
    <text evidence="3">The sequence shown here is derived from an EMBL/GenBank/DDBJ whole genome shotgun (WGS) entry which is preliminary data.</text>
</comment>
<comment type="similarity">
    <text evidence="1">Belongs to the sodium:galactoside symporter (TC 2.A.2) family.</text>
</comment>
<keyword evidence="2" id="KW-0472">Membrane</keyword>
<reference evidence="3 4" key="1">
    <citation type="journal article" date="2014" name="FEMS Microbiol. Ecol.">
        <title>Sphaerotilus natans encrusted with nanoball-shaped Fe(III) oxide minerals formed by nitrate-reducing mixotrophic Fe(II) oxidation.</title>
        <authorList>
            <person name="Park S."/>
            <person name="Kim D.H."/>
            <person name="Lee J.H."/>
            <person name="Hur H.G."/>
        </authorList>
    </citation>
    <scope>NUCLEOTIDE SEQUENCE [LARGE SCALE GENOMIC DNA]</scope>
    <source>
        <strain evidence="3 4">DSM 6575</strain>
    </source>
</reference>
<feature type="transmembrane region" description="Helical" evidence="2">
    <location>
        <begin position="348"/>
        <end position="371"/>
    </location>
</feature>
<feature type="transmembrane region" description="Helical" evidence="2">
    <location>
        <begin position="172"/>
        <end position="191"/>
    </location>
</feature>
<evidence type="ECO:0000256" key="2">
    <source>
        <dbReference type="SAM" id="Phobius"/>
    </source>
</evidence>
<feature type="transmembrane region" description="Helical" evidence="2">
    <location>
        <begin position="391"/>
        <end position="412"/>
    </location>
</feature>
<dbReference type="RefSeq" id="WP_037477265.1">
    <property type="nucleotide sequence ID" value="NZ_AZRA01000005.1"/>
</dbReference>
<dbReference type="SUPFAM" id="SSF103473">
    <property type="entry name" value="MFS general substrate transporter"/>
    <property type="match status" value="1"/>
</dbReference>
<accession>A0A059KS13</accession>
<dbReference type="PATRIC" id="fig|1286631.3.peg.199"/>
<keyword evidence="2" id="KW-0812">Transmembrane</keyword>
<feature type="transmembrane region" description="Helical" evidence="2">
    <location>
        <begin position="221"/>
        <end position="243"/>
    </location>
</feature>
<evidence type="ECO:0008006" key="5">
    <source>
        <dbReference type="Google" id="ProtNLM"/>
    </source>
</evidence>
<evidence type="ECO:0000313" key="4">
    <source>
        <dbReference type="Proteomes" id="UP000026714"/>
    </source>
</evidence>
<keyword evidence="4" id="KW-1185">Reference proteome</keyword>
<feature type="transmembrane region" description="Helical" evidence="2">
    <location>
        <begin position="12"/>
        <end position="29"/>
    </location>
</feature>
<gene>
    <name evidence="3" type="ORF">X805_02030</name>
</gene>
<dbReference type="EMBL" id="AZRA01000005">
    <property type="protein sequence ID" value="KDB54221.1"/>
    <property type="molecule type" value="Genomic_DNA"/>
</dbReference>
<keyword evidence="2" id="KW-1133">Transmembrane helix</keyword>
<feature type="transmembrane region" description="Helical" evidence="2">
    <location>
        <begin position="308"/>
        <end position="336"/>
    </location>
</feature>
<evidence type="ECO:0000256" key="1">
    <source>
        <dbReference type="ARBA" id="ARBA00009617"/>
    </source>
</evidence>
<dbReference type="eggNOG" id="COG2211">
    <property type="taxonomic scope" value="Bacteria"/>
</dbReference>
<feature type="transmembrane region" description="Helical" evidence="2">
    <location>
        <begin position="255"/>
        <end position="272"/>
    </location>
</feature>
<dbReference type="InterPro" id="IPR039672">
    <property type="entry name" value="MFS_2"/>
</dbReference>
<dbReference type="PANTHER" id="PTHR11328:SF24">
    <property type="entry name" value="MAJOR FACILITATOR SUPERFAMILY (MFS) PROFILE DOMAIN-CONTAINING PROTEIN"/>
    <property type="match status" value="1"/>
</dbReference>
<dbReference type="GO" id="GO:0008643">
    <property type="term" value="P:carbohydrate transport"/>
    <property type="evidence" value="ECO:0007669"/>
    <property type="project" value="InterPro"/>
</dbReference>
<dbReference type="Gene3D" id="1.20.1250.20">
    <property type="entry name" value="MFS general substrate transporter like domains"/>
    <property type="match status" value="1"/>
</dbReference>
<dbReference type="GO" id="GO:0015293">
    <property type="term" value="F:symporter activity"/>
    <property type="evidence" value="ECO:0007669"/>
    <property type="project" value="InterPro"/>
</dbReference>
<feature type="transmembrane region" description="Helical" evidence="2">
    <location>
        <begin position="284"/>
        <end position="302"/>
    </location>
</feature>
<dbReference type="Proteomes" id="UP000026714">
    <property type="component" value="Unassembled WGS sequence"/>
</dbReference>
<evidence type="ECO:0000313" key="3">
    <source>
        <dbReference type="EMBL" id="KDB54221.1"/>
    </source>
</evidence>
<dbReference type="STRING" id="34103.SAMN05421778_102114"/>
<dbReference type="PANTHER" id="PTHR11328">
    <property type="entry name" value="MAJOR FACILITATOR SUPERFAMILY DOMAIN-CONTAINING PROTEIN"/>
    <property type="match status" value="1"/>
</dbReference>
<feature type="transmembrane region" description="Helical" evidence="2">
    <location>
        <begin position="109"/>
        <end position="129"/>
    </location>
</feature>
<dbReference type="Pfam" id="PF13347">
    <property type="entry name" value="MFS_2"/>
    <property type="match status" value="1"/>
</dbReference>
<proteinExistence type="inferred from homology"/>
<feature type="transmembrane region" description="Helical" evidence="2">
    <location>
        <begin position="78"/>
        <end position="97"/>
    </location>
</feature>
<name>A0A059KS13_9BURK</name>
<organism evidence="3 4">
    <name type="scientific">Sphaerotilus natans subsp. natans DSM 6575</name>
    <dbReference type="NCBI Taxonomy" id="1286631"/>
    <lineage>
        <taxon>Bacteria</taxon>
        <taxon>Pseudomonadati</taxon>
        <taxon>Pseudomonadota</taxon>
        <taxon>Betaproteobacteria</taxon>
        <taxon>Burkholderiales</taxon>
        <taxon>Sphaerotilaceae</taxon>
        <taxon>Sphaerotilus</taxon>
    </lineage>
</organism>
<sequence>MSAAIGAGLRYGALGLPLAFVALPLYVVLPNHYAEQFGVPLAALGGVLLAVRSLDALLDPWIGQRVDRLLSGPFSRTLRWLALAAAVLMLGLTGLFFPLPALGGELPALLAWCAALLLATCLAWSVASVLHQAWGARLGGDDAIQARRVAWREGAALVGVVLASVLPSLAGLSASLTVFIVTLALGVLALARADRPVPAPDLPDTEAASPGPWQLPAFRRLLAVFMLNGIASAVPATLVLFFIRDRLQLPQWEGAFLASYFLAGALSLPLWVRAVDRLGLVRAWGAGMVLAVLTFCGAVLLGEGDGRGFLLVCVASGLALGADLALPGALLAAVVRRSGLGGRAEGRFFGWWTAASKLNLALAAGLALPLLQWAGYQPGSRDPQGLEMLGLTYALLPCVFKLMALALLWRLAGALPPTSLQGDPR</sequence>
<dbReference type="AlphaFoldDB" id="A0A059KS13"/>
<dbReference type="InterPro" id="IPR036259">
    <property type="entry name" value="MFS_trans_sf"/>
</dbReference>